<sequence>MGTVLFDVDGTLVDTTYLHAVTWWQALAAHGRPVPMARIHRAVGMGSDRLLPYLLGEEPDEELSGALTAAHASLYQPYWPQLQPLPGAGDPLRACAARGLGVVLASSASADELTALRKVLAADDVITTATSAADASTSKPAPDILQVALERSGTAASDAVFLGDSVWDVEAAGRAGVPCLAVECGGTSRAELQEAGAIAVYRDPAALCRELERGAVLPQSLGEQR</sequence>
<dbReference type="NCBIfam" id="TIGR01509">
    <property type="entry name" value="HAD-SF-IA-v3"/>
    <property type="match status" value="1"/>
</dbReference>
<dbReference type="InterPro" id="IPR006439">
    <property type="entry name" value="HAD-SF_hydro_IA"/>
</dbReference>
<dbReference type="InterPro" id="IPR036412">
    <property type="entry name" value="HAD-like_sf"/>
</dbReference>
<dbReference type="SFLD" id="SFLDS00003">
    <property type="entry name" value="Haloacid_Dehalogenase"/>
    <property type="match status" value="1"/>
</dbReference>
<dbReference type="AlphaFoldDB" id="A0A8J3QZR2"/>
<dbReference type="Proteomes" id="UP000642748">
    <property type="component" value="Unassembled WGS sequence"/>
</dbReference>
<evidence type="ECO:0000313" key="1">
    <source>
        <dbReference type="EMBL" id="GIH19893.1"/>
    </source>
</evidence>
<gene>
    <name evidence="1" type="ORF">Raf01_80650</name>
</gene>
<dbReference type="SUPFAM" id="SSF56784">
    <property type="entry name" value="HAD-like"/>
    <property type="match status" value="1"/>
</dbReference>
<comment type="caution">
    <text evidence="1">The sequence shown here is derived from an EMBL/GenBank/DDBJ whole genome shotgun (WGS) entry which is preliminary data.</text>
</comment>
<dbReference type="EMBL" id="BONZ01000086">
    <property type="protein sequence ID" value="GIH19893.1"/>
    <property type="molecule type" value="Genomic_DNA"/>
</dbReference>
<dbReference type="Gene3D" id="3.40.50.1000">
    <property type="entry name" value="HAD superfamily/HAD-like"/>
    <property type="match status" value="1"/>
</dbReference>
<reference evidence="1" key="1">
    <citation type="submission" date="2021-01" db="EMBL/GenBank/DDBJ databases">
        <title>Whole genome shotgun sequence of Rugosimonospora africana NBRC 104875.</title>
        <authorList>
            <person name="Komaki H."/>
            <person name="Tamura T."/>
        </authorList>
    </citation>
    <scope>NUCLEOTIDE SEQUENCE</scope>
    <source>
        <strain evidence="1">NBRC 104875</strain>
    </source>
</reference>
<dbReference type="GO" id="GO:0008967">
    <property type="term" value="F:phosphoglycolate phosphatase activity"/>
    <property type="evidence" value="ECO:0007669"/>
    <property type="project" value="TreeGrafter"/>
</dbReference>
<evidence type="ECO:0000313" key="2">
    <source>
        <dbReference type="Proteomes" id="UP000642748"/>
    </source>
</evidence>
<dbReference type="GO" id="GO:0006281">
    <property type="term" value="P:DNA repair"/>
    <property type="evidence" value="ECO:0007669"/>
    <property type="project" value="TreeGrafter"/>
</dbReference>
<dbReference type="InterPro" id="IPR023214">
    <property type="entry name" value="HAD_sf"/>
</dbReference>
<organism evidence="1 2">
    <name type="scientific">Rugosimonospora africana</name>
    <dbReference type="NCBI Taxonomy" id="556532"/>
    <lineage>
        <taxon>Bacteria</taxon>
        <taxon>Bacillati</taxon>
        <taxon>Actinomycetota</taxon>
        <taxon>Actinomycetes</taxon>
        <taxon>Micromonosporales</taxon>
        <taxon>Micromonosporaceae</taxon>
        <taxon>Rugosimonospora</taxon>
    </lineage>
</organism>
<accession>A0A8J3QZR2</accession>
<dbReference type="InterPro" id="IPR050155">
    <property type="entry name" value="HAD-like_hydrolase_sf"/>
</dbReference>
<proteinExistence type="predicted"/>
<dbReference type="PANTHER" id="PTHR43434">
    <property type="entry name" value="PHOSPHOGLYCOLATE PHOSPHATASE"/>
    <property type="match status" value="1"/>
</dbReference>
<dbReference type="SFLD" id="SFLDG01129">
    <property type="entry name" value="C1.5:_HAD__Beta-PGM__Phosphata"/>
    <property type="match status" value="1"/>
</dbReference>
<keyword evidence="2" id="KW-1185">Reference proteome</keyword>
<name>A0A8J3QZR2_9ACTN</name>
<protein>
    <submittedName>
        <fullName evidence="1">Haloacid dehalogenase</fullName>
    </submittedName>
</protein>
<dbReference type="GO" id="GO:0005829">
    <property type="term" value="C:cytosol"/>
    <property type="evidence" value="ECO:0007669"/>
    <property type="project" value="TreeGrafter"/>
</dbReference>
<dbReference type="Pfam" id="PF00702">
    <property type="entry name" value="Hydrolase"/>
    <property type="match status" value="1"/>
</dbReference>
<dbReference type="RefSeq" id="WP_203923334.1">
    <property type="nucleotide sequence ID" value="NZ_BONZ01000086.1"/>
</dbReference>
<dbReference type="InterPro" id="IPR023198">
    <property type="entry name" value="PGP-like_dom2"/>
</dbReference>
<dbReference type="PANTHER" id="PTHR43434:SF16">
    <property type="entry name" value="BLL8046 PROTEIN"/>
    <property type="match status" value="1"/>
</dbReference>
<dbReference type="Gene3D" id="1.10.150.240">
    <property type="entry name" value="Putative phosphatase, domain 2"/>
    <property type="match status" value="1"/>
</dbReference>